<gene>
    <name evidence="1" type="ordered locus">MC5_06735</name>
</gene>
<reference evidence="2" key="1">
    <citation type="submission" date="2012-02" db="EMBL/GenBank/DDBJ databases">
        <title>Complete genome sequence of Rickettsia australis strain Cutlack.</title>
        <authorList>
            <person name="Johnson S.L."/>
            <person name="Munk A.C."/>
            <person name="Han S."/>
            <person name="Bruce D.C."/>
            <person name="Dasch G.A."/>
        </authorList>
    </citation>
    <scope>NUCLEOTIDE SEQUENCE [LARGE SCALE GENOMIC DNA]</scope>
    <source>
        <strain evidence="2">Cutlack</strain>
    </source>
</reference>
<dbReference type="HOGENOM" id="CLU_2993808_0_0_5"/>
<keyword evidence="2" id="KW-1185">Reference proteome</keyword>
<dbReference type="Proteomes" id="UP000007589">
    <property type="component" value="Chromosome"/>
</dbReference>
<accession>H8K8J2</accession>
<dbReference type="RefSeq" id="WP_014413107.1">
    <property type="nucleotide sequence ID" value="NC_017058.1"/>
</dbReference>
<evidence type="ECO:0000313" key="1">
    <source>
        <dbReference type="EMBL" id="AFC71585.1"/>
    </source>
</evidence>
<protein>
    <submittedName>
        <fullName evidence="1">Cell surface antigen-like protein Sca8</fullName>
    </submittedName>
</protein>
<evidence type="ECO:0000313" key="2">
    <source>
        <dbReference type="Proteomes" id="UP000007589"/>
    </source>
</evidence>
<proteinExistence type="predicted"/>
<name>H8K8J2_RICAC</name>
<dbReference type="KEGG" id="rau:MC5_06735"/>
<dbReference type="STRING" id="1105110.MC5_06735"/>
<organism evidence="1 2">
    <name type="scientific">Rickettsia australis (strain Cutlack)</name>
    <dbReference type="NCBI Taxonomy" id="1105110"/>
    <lineage>
        <taxon>Bacteria</taxon>
        <taxon>Pseudomonadati</taxon>
        <taxon>Pseudomonadota</taxon>
        <taxon>Alphaproteobacteria</taxon>
        <taxon>Rickettsiales</taxon>
        <taxon>Rickettsiaceae</taxon>
        <taxon>Rickettsieae</taxon>
        <taxon>Rickettsia</taxon>
        <taxon>spotted fever group</taxon>
    </lineage>
</organism>
<dbReference type="EMBL" id="CP003338">
    <property type="protein sequence ID" value="AFC71585.1"/>
    <property type="molecule type" value="Genomic_DNA"/>
</dbReference>
<sequence>MVANVNFKTVVEADRRALKEIVTRDFDTHNTNLGHIALRAEKDGLIKGIDDAPRESS</sequence>
<dbReference type="AlphaFoldDB" id="H8K8J2"/>